<evidence type="ECO:0000256" key="2">
    <source>
        <dbReference type="ARBA" id="ARBA00022701"/>
    </source>
</evidence>
<evidence type="ECO:0000256" key="1">
    <source>
        <dbReference type="ARBA" id="ARBA00010899"/>
    </source>
</evidence>
<sequence length="942" mass="106765">MDSRKLFRNLGETLHALLGLKASATPNWVKSVCDIVQKLPSEFKVTNIDSDDSANATSRIQDEVAALTSQINQLSTQRRQLLNAFLDLKGNIRVFCRIRPITLGDNFGQIRPVVAVDSSNVLLKLADSKSKSYSFDRVFQPGSSQDEVFSEVEPVIKSVLDGYNACIFAYGQTGTGKTFTMEGRPEAPGVVPRAFEALFKQATDSTHSFLITFSMLEIYMGNLKDLLVPKPSRPMDPISPCLSIQTDPEGGIEIENLVSIQVNDFHQALRLYRLGCRFRSTASTNSNRTSSRSHCMIRIAITCFDAPERRREKNKIWLVDLGGSERVLKTKAWGKRLDEGKAINLSLSALGDVINALQSKKRHIPYRNSKLTQVLKDSLGDDSKTLMLVHVSPKEEDLCETICSLNFATRAKNIHLGTEDTIEVREQKEVAMANLQQKMIQIEHQQLHIRSEILKLNKRLENLTGKNIFSEKQLEAYSFMEEPLAKNRCGDKTAAPISKLPRFMRPTICSQKKSGTNFQTSERKVPVSGKRRRPSSHHAESVTFPVKDHPDHKSERSISRASCIAGLDGRDGADNATEYSQDTLETDTKMMDVQEQEKLPRSSDSQRADNTHILKNINRQTAMTNYIKLSKVDQWLGLQKNETNKSGNRTKRVLAIPTPEKKHKHNEQSKAKEAFDTKVHSFHDPRIHKEVNRNKRAKPVTARIVGRPISEVGIDKPAIISQDLFTEDSRSDFISVSQTTEGIKIVQTQDSVDKSSKEDEWSTLSQEDVRYHRFGEYKDHDHALPIKETVEGEKQISDCFQLKNNECYELLQSDLDSSIVYSKRVSGHSTSILEHELFCQQVSTEYIVEGGERQHTDSSIQRSAKDRRHGMLHVRSQRALFVNYSEQKHLNKQFDKPREEPQTTGICHILKEKIEILWASALLGLGFYNLGYEHEFFYSLML</sequence>
<comment type="similarity">
    <text evidence="1">Belongs to the TRAFAC class myosin-kinesin ATPase superfamily. Kinesin family. KIN-14 subfamily.</text>
</comment>
<feature type="compositionally biased region" description="Basic and acidic residues" evidence="8">
    <location>
        <begin position="546"/>
        <end position="557"/>
    </location>
</feature>
<dbReference type="GO" id="GO:0005524">
    <property type="term" value="F:ATP binding"/>
    <property type="evidence" value="ECO:0007669"/>
    <property type="project" value="UniProtKB-UniRule"/>
</dbReference>
<dbReference type="InterPro" id="IPR001752">
    <property type="entry name" value="Kinesin_motor_dom"/>
</dbReference>
<dbReference type="PANTHER" id="PTHR47972:SF23">
    <property type="entry name" value="KINESIN MOTOR DOMAIN-CONTAINING PROTEIN"/>
    <property type="match status" value="1"/>
</dbReference>
<dbReference type="GO" id="GO:0007018">
    <property type="term" value="P:microtubule-based movement"/>
    <property type="evidence" value="ECO:0007669"/>
    <property type="project" value="InterPro"/>
</dbReference>
<evidence type="ECO:0000256" key="3">
    <source>
        <dbReference type="ARBA" id="ARBA00022741"/>
    </source>
</evidence>
<dbReference type="EMBL" id="KK914656">
    <property type="protein sequence ID" value="KDP30642.1"/>
    <property type="molecule type" value="Genomic_DNA"/>
</dbReference>
<dbReference type="FunFam" id="3.40.850.10:FF:000074">
    <property type="entry name" value="p-loop containing nucleoside triphosphate hydrolase superfamily protein"/>
    <property type="match status" value="1"/>
</dbReference>
<keyword evidence="4 7" id="KW-0067">ATP-binding</keyword>
<keyword evidence="3 7" id="KW-0547">Nucleotide-binding</keyword>
<dbReference type="Proteomes" id="UP000027138">
    <property type="component" value="Unassembled WGS sequence"/>
</dbReference>
<feature type="binding site" evidence="7">
    <location>
        <begin position="171"/>
        <end position="178"/>
    </location>
    <ligand>
        <name>ATP</name>
        <dbReference type="ChEBI" id="CHEBI:30616"/>
    </ligand>
</feature>
<keyword evidence="11" id="KW-1185">Reference proteome</keyword>
<gene>
    <name evidence="10" type="ORF">JCGZ_16207</name>
</gene>
<dbReference type="AlphaFoldDB" id="A0A067K3C7"/>
<dbReference type="OrthoDB" id="3176171at2759"/>
<dbReference type="InterPro" id="IPR027640">
    <property type="entry name" value="Kinesin-like_fam"/>
</dbReference>
<protein>
    <recommendedName>
        <fullName evidence="9">Kinesin motor domain-containing protein</fullName>
    </recommendedName>
</protein>
<dbReference type="PANTHER" id="PTHR47972">
    <property type="entry name" value="KINESIN-LIKE PROTEIN KLP-3"/>
    <property type="match status" value="1"/>
</dbReference>
<dbReference type="PROSITE" id="PS50067">
    <property type="entry name" value="KINESIN_MOTOR_2"/>
    <property type="match status" value="1"/>
</dbReference>
<dbReference type="PRINTS" id="PR00380">
    <property type="entry name" value="KINESINHEAVY"/>
</dbReference>
<accession>A0A067K3C7</accession>
<dbReference type="GO" id="GO:0003777">
    <property type="term" value="F:microtubule motor activity"/>
    <property type="evidence" value="ECO:0007669"/>
    <property type="project" value="InterPro"/>
</dbReference>
<feature type="region of interest" description="Disordered" evidence="8">
    <location>
        <begin position="512"/>
        <end position="557"/>
    </location>
</feature>
<dbReference type="Gene3D" id="3.40.850.10">
    <property type="entry name" value="Kinesin motor domain"/>
    <property type="match status" value="1"/>
</dbReference>
<evidence type="ECO:0000256" key="6">
    <source>
        <dbReference type="ARBA" id="ARBA00023175"/>
    </source>
</evidence>
<proteinExistence type="inferred from homology"/>
<dbReference type="STRING" id="180498.A0A067K3C7"/>
<dbReference type="GO" id="GO:0008017">
    <property type="term" value="F:microtubule binding"/>
    <property type="evidence" value="ECO:0007669"/>
    <property type="project" value="InterPro"/>
</dbReference>
<dbReference type="InterPro" id="IPR036961">
    <property type="entry name" value="Kinesin_motor_dom_sf"/>
</dbReference>
<keyword evidence="5" id="KW-0175">Coiled coil</keyword>
<evidence type="ECO:0000313" key="10">
    <source>
        <dbReference type="EMBL" id="KDP30642.1"/>
    </source>
</evidence>
<feature type="domain" description="Kinesin motor" evidence="9">
    <location>
        <begin position="91"/>
        <end position="414"/>
    </location>
</feature>
<keyword evidence="6 7" id="KW-0505">Motor protein</keyword>
<dbReference type="GO" id="GO:0005874">
    <property type="term" value="C:microtubule"/>
    <property type="evidence" value="ECO:0007669"/>
    <property type="project" value="UniProtKB-KW"/>
</dbReference>
<dbReference type="InterPro" id="IPR027417">
    <property type="entry name" value="P-loop_NTPase"/>
</dbReference>
<evidence type="ECO:0000256" key="5">
    <source>
        <dbReference type="ARBA" id="ARBA00023054"/>
    </source>
</evidence>
<dbReference type="SMART" id="SM00129">
    <property type="entry name" value="KISc"/>
    <property type="match status" value="1"/>
</dbReference>
<dbReference type="Pfam" id="PF00225">
    <property type="entry name" value="Kinesin"/>
    <property type="match status" value="1"/>
</dbReference>
<dbReference type="KEGG" id="jcu:105641011"/>
<organism evidence="10 11">
    <name type="scientific">Jatropha curcas</name>
    <name type="common">Barbados nut</name>
    <dbReference type="NCBI Taxonomy" id="180498"/>
    <lineage>
        <taxon>Eukaryota</taxon>
        <taxon>Viridiplantae</taxon>
        <taxon>Streptophyta</taxon>
        <taxon>Embryophyta</taxon>
        <taxon>Tracheophyta</taxon>
        <taxon>Spermatophyta</taxon>
        <taxon>Magnoliopsida</taxon>
        <taxon>eudicotyledons</taxon>
        <taxon>Gunneridae</taxon>
        <taxon>Pentapetalae</taxon>
        <taxon>rosids</taxon>
        <taxon>fabids</taxon>
        <taxon>Malpighiales</taxon>
        <taxon>Euphorbiaceae</taxon>
        <taxon>Crotonoideae</taxon>
        <taxon>Jatropheae</taxon>
        <taxon>Jatropha</taxon>
    </lineage>
</organism>
<reference evidence="10 11" key="1">
    <citation type="journal article" date="2014" name="PLoS ONE">
        <title>Global Analysis of Gene Expression Profiles in Physic Nut (Jatropha curcas L.) Seedlings Exposed to Salt Stress.</title>
        <authorList>
            <person name="Zhang L."/>
            <person name="Zhang C."/>
            <person name="Wu P."/>
            <person name="Chen Y."/>
            <person name="Li M."/>
            <person name="Jiang H."/>
            <person name="Wu G."/>
        </authorList>
    </citation>
    <scope>NUCLEOTIDE SEQUENCE [LARGE SCALE GENOMIC DNA]</scope>
    <source>
        <strain evidence="11">cv. GZQX0401</strain>
        <tissue evidence="10">Young leaves</tissue>
    </source>
</reference>
<name>A0A067K3C7_JATCU</name>
<evidence type="ECO:0000256" key="7">
    <source>
        <dbReference type="PROSITE-ProRule" id="PRU00283"/>
    </source>
</evidence>
<dbReference type="SUPFAM" id="SSF52540">
    <property type="entry name" value="P-loop containing nucleoside triphosphate hydrolases"/>
    <property type="match status" value="1"/>
</dbReference>
<evidence type="ECO:0000256" key="4">
    <source>
        <dbReference type="ARBA" id="ARBA00022840"/>
    </source>
</evidence>
<evidence type="ECO:0000259" key="9">
    <source>
        <dbReference type="PROSITE" id="PS50067"/>
    </source>
</evidence>
<evidence type="ECO:0000313" key="11">
    <source>
        <dbReference type="Proteomes" id="UP000027138"/>
    </source>
</evidence>
<keyword evidence="2" id="KW-0493">Microtubule</keyword>
<evidence type="ECO:0000256" key="8">
    <source>
        <dbReference type="SAM" id="MobiDB-lite"/>
    </source>
</evidence>